<keyword evidence="3" id="KW-1185">Reference proteome</keyword>
<evidence type="ECO:0000256" key="1">
    <source>
        <dbReference type="SAM" id="MobiDB-lite"/>
    </source>
</evidence>
<reference evidence="3" key="1">
    <citation type="submission" date="2014-03" db="EMBL/GenBank/DDBJ databases">
        <title>The Genome Sequence of Puccinia striiformis f. sp. tritici PST-78.</title>
        <authorList>
            <consortium name="The Broad Institute Genome Sequencing Platform"/>
            <person name="Cuomo C."/>
            <person name="Hulbert S."/>
            <person name="Chen X."/>
            <person name="Walker B."/>
            <person name="Young S.K."/>
            <person name="Zeng Q."/>
            <person name="Gargeya S."/>
            <person name="Fitzgerald M."/>
            <person name="Haas B."/>
            <person name="Abouelleil A."/>
            <person name="Alvarado L."/>
            <person name="Arachchi H.M."/>
            <person name="Berlin A.M."/>
            <person name="Chapman S.B."/>
            <person name="Goldberg J."/>
            <person name="Griggs A."/>
            <person name="Gujja S."/>
            <person name="Hansen M."/>
            <person name="Howarth C."/>
            <person name="Imamovic A."/>
            <person name="Larimer J."/>
            <person name="McCowan C."/>
            <person name="Montmayeur A."/>
            <person name="Murphy C."/>
            <person name="Neiman D."/>
            <person name="Pearson M."/>
            <person name="Priest M."/>
            <person name="Roberts A."/>
            <person name="Saif S."/>
            <person name="Shea T."/>
            <person name="Sisk P."/>
            <person name="Sykes S."/>
            <person name="Wortman J."/>
            <person name="Nusbaum C."/>
            <person name="Birren B."/>
        </authorList>
    </citation>
    <scope>NUCLEOTIDE SEQUENCE [LARGE SCALE GENOMIC DNA]</scope>
    <source>
        <strain evidence="3">race PST-78</strain>
    </source>
</reference>
<evidence type="ECO:0000313" key="2">
    <source>
        <dbReference type="EMBL" id="KNF02068.1"/>
    </source>
</evidence>
<protein>
    <submittedName>
        <fullName evidence="2">Uncharacterized protein</fullName>
    </submittedName>
</protein>
<feature type="compositionally biased region" description="Polar residues" evidence="1">
    <location>
        <begin position="33"/>
        <end position="43"/>
    </location>
</feature>
<evidence type="ECO:0000313" key="3">
    <source>
        <dbReference type="Proteomes" id="UP000054564"/>
    </source>
</evidence>
<sequence length="167" mass="18599">MDIGRVHTYSQELTERSKGSRKEVKQFIGSGESPDTGSANENNMVRLKNLPRSTHQLRINMLSSSKFGSVRHRSVELVMSLLSTDGPNDFSWKCVKPDEINDMEVDRVGLSNAVRLHDDKKHYPLASGKLQQPSWHFLGVLAPVSVICCDTGQENFIGPDVEAMDEG</sequence>
<dbReference type="AlphaFoldDB" id="A0A0L0VS11"/>
<name>A0A0L0VS11_9BASI</name>
<dbReference type="Proteomes" id="UP000054564">
    <property type="component" value="Unassembled WGS sequence"/>
</dbReference>
<feature type="compositionally biased region" description="Basic and acidic residues" evidence="1">
    <location>
        <begin position="13"/>
        <end position="25"/>
    </location>
</feature>
<gene>
    <name evidence="2" type="ORF">PSTG_04566</name>
</gene>
<proteinExistence type="predicted"/>
<comment type="caution">
    <text evidence="2">The sequence shown here is derived from an EMBL/GenBank/DDBJ whole genome shotgun (WGS) entry which is preliminary data.</text>
</comment>
<dbReference type="EMBL" id="AJIL01000025">
    <property type="protein sequence ID" value="KNF02068.1"/>
    <property type="molecule type" value="Genomic_DNA"/>
</dbReference>
<organism evidence="2 3">
    <name type="scientific">Puccinia striiformis f. sp. tritici PST-78</name>
    <dbReference type="NCBI Taxonomy" id="1165861"/>
    <lineage>
        <taxon>Eukaryota</taxon>
        <taxon>Fungi</taxon>
        <taxon>Dikarya</taxon>
        <taxon>Basidiomycota</taxon>
        <taxon>Pucciniomycotina</taxon>
        <taxon>Pucciniomycetes</taxon>
        <taxon>Pucciniales</taxon>
        <taxon>Pucciniaceae</taxon>
        <taxon>Puccinia</taxon>
    </lineage>
</organism>
<feature type="region of interest" description="Disordered" evidence="1">
    <location>
        <begin position="1"/>
        <end position="43"/>
    </location>
</feature>
<accession>A0A0L0VS11</accession>